<accession>A0A5C5ZGR7</accession>
<dbReference type="Proteomes" id="UP000315440">
    <property type="component" value="Unassembled WGS sequence"/>
</dbReference>
<protein>
    <submittedName>
        <fullName evidence="1">Uncharacterized protein</fullName>
    </submittedName>
</protein>
<reference evidence="1 2" key="1">
    <citation type="submission" date="2019-02" db="EMBL/GenBank/DDBJ databases">
        <title>Deep-cultivation of Planctomycetes and their phenomic and genomic characterization uncovers novel biology.</title>
        <authorList>
            <person name="Wiegand S."/>
            <person name="Jogler M."/>
            <person name="Boedeker C."/>
            <person name="Pinto D."/>
            <person name="Vollmers J."/>
            <person name="Rivas-Marin E."/>
            <person name="Kohn T."/>
            <person name="Peeters S.H."/>
            <person name="Heuer A."/>
            <person name="Rast P."/>
            <person name="Oberbeckmann S."/>
            <person name="Bunk B."/>
            <person name="Jeske O."/>
            <person name="Meyerdierks A."/>
            <person name="Storesund J.E."/>
            <person name="Kallscheuer N."/>
            <person name="Luecker S."/>
            <person name="Lage O.M."/>
            <person name="Pohl T."/>
            <person name="Merkel B.J."/>
            <person name="Hornburger P."/>
            <person name="Mueller R.-W."/>
            <person name="Bruemmer F."/>
            <person name="Labrenz M."/>
            <person name="Spormann A.M."/>
            <person name="Op Den Camp H."/>
            <person name="Overmann J."/>
            <person name="Amann R."/>
            <person name="Jetten M.S.M."/>
            <person name="Mascher T."/>
            <person name="Medema M.H."/>
            <person name="Devos D.P."/>
            <person name="Kaster A.-K."/>
            <person name="Ovreas L."/>
            <person name="Rohde M."/>
            <person name="Galperin M.Y."/>
            <person name="Jogler C."/>
        </authorList>
    </citation>
    <scope>NUCLEOTIDE SEQUENCE [LARGE SCALE GENOMIC DNA]</scope>
    <source>
        <strain evidence="1 2">Mal64</strain>
    </source>
</reference>
<name>A0A5C5ZGR7_9BACT</name>
<sequence>MTDIPSFARWAAGGAVACWGGRKWNPRRQVGRIPAAVSYGWREPRPECRALRADREENDG</sequence>
<proteinExistence type="predicted"/>
<dbReference type="EMBL" id="SJPQ01000004">
    <property type="protein sequence ID" value="TWT86514.1"/>
    <property type="molecule type" value="Genomic_DNA"/>
</dbReference>
<dbReference type="AlphaFoldDB" id="A0A5C5ZGR7"/>
<organism evidence="1 2">
    <name type="scientific">Pseudobythopirellula maris</name>
    <dbReference type="NCBI Taxonomy" id="2527991"/>
    <lineage>
        <taxon>Bacteria</taxon>
        <taxon>Pseudomonadati</taxon>
        <taxon>Planctomycetota</taxon>
        <taxon>Planctomycetia</taxon>
        <taxon>Pirellulales</taxon>
        <taxon>Lacipirellulaceae</taxon>
        <taxon>Pseudobythopirellula</taxon>
    </lineage>
</organism>
<evidence type="ECO:0000313" key="1">
    <source>
        <dbReference type="EMBL" id="TWT86514.1"/>
    </source>
</evidence>
<keyword evidence="2" id="KW-1185">Reference proteome</keyword>
<comment type="caution">
    <text evidence="1">The sequence shown here is derived from an EMBL/GenBank/DDBJ whole genome shotgun (WGS) entry which is preliminary data.</text>
</comment>
<evidence type="ECO:0000313" key="2">
    <source>
        <dbReference type="Proteomes" id="UP000315440"/>
    </source>
</evidence>
<gene>
    <name evidence="1" type="ORF">Mal64_33400</name>
</gene>
<dbReference type="RefSeq" id="WP_146402322.1">
    <property type="nucleotide sequence ID" value="NZ_SJPQ01000004.1"/>
</dbReference>